<feature type="signal peptide" evidence="1">
    <location>
        <begin position="1"/>
        <end position="22"/>
    </location>
</feature>
<accession>A0ABX9AMI2</accession>
<gene>
    <name evidence="2" type="ORF">K6K13_02675</name>
</gene>
<evidence type="ECO:0000313" key="3">
    <source>
        <dbReference type="Proteomes" id="UP000825886"/>
    </source>
</evidence>
<keyword evidence="1" id="KW-0732">Signal</keyword>
<keyword evidence="3" id="KW-1185">Reference proteome</keyword>
<sequence>MRSLSFGILLSLIAVSSSPAFSAMKCGDFTLKAHDDGLMYINGAKPETQKIIFFDKKDDYGNVKFQWMLFDSTMGRWLGLDHINRNGKPILNVEVIRKSMDEPRRFWSYDCVRVN</sequence>
<dbReference type="RefSeq" id="WP_222159445.1">
    <property type="nucleotide sequence ID" value="NZ_CP081864.1"/>
</dbReference>
<name>A0ABX9AMI2_9ENTR</name>
<evidence type="ECO:0000256" key="1">
    <source>
        <dbReference type="SAM" id="SignalP"/>
    </source>
</evidence>
<evidence type="ECO:0000313" key="2">
    <source>
        <dbReference type="EMBL" id="QZN96394.1"/>
    </source>
</evidence>
<proteinExistence type="predicted"/>
<dbReference type="Proteomes" id="UP000825886">
    <property type="component" value="Chromosome"/>
</dbReference>
<feature type="chain" id="PRO_5046484836" evidence="1">
    <location>
        <begin position="23"/>
        <end position="115"/>
    </location>
</feature>
<organism evidence="2 3">
    <name type="scientific">Symbiopectobacterium purcellii</name>
    <dbReference type="NCBI Taxonomy" id="2871826"/>
    <lineage>
        <taxon>Bacteria</taxon>
        <taxon>Pseudomonadati</taxon>
        <taxon>Pseudomonadota</taxon>
        <taxon>Gammaproteobacteria</taxon>
        <taxon>Enterobacterales</taxon>
        <taxon>Enterobacteriaceae</taxon>
    </lineage>
</organism>
<protein>
    <submittedName>
        <fullName evidence="2">Uncharacterized protein</fullName>
    </submittedName>
</protein>
<reference evidence="2 3" key="1">
    <citation type="submission" date="2021-08" db="EMBL/GenBank/DDBJ databases">
        <title>Culture and genomic analysis of Symbiopectobacterium purcellii sp. nov. gen. nov., isolated from the leafhopper Empoasca decipiens.</title>
        <authorList>
            <person name="Nadal-Jimenez P."/>
            <person name="Siozios S."/>
            <person name="Halliday N."/>
            <person name="Camara M."/>
            <person name="Hurst G.D.D."/>
        </authorList>
    </citation>
    <scope>NUCLEOTIDE SEQUENCE [LARGE SCALE GENOMIC DNA]</scope>
    <source>
        <strain evidence="2 3">SyEd1</strain>
    </source>
</reference>
<dbReference type="EMBL" id="CP081864">
    <property type="protein sequence ID" value="QZN96394.1"/>
    <property type="molecule type" value="Genomic_DNA"/>
</dbReference>